<comment type="caution">
    <text evidence="2">The sequence shown here is derived from an EMBL/GenBank/DDBJ whole genome shotgun (WGS) entry which is preliminary data.</text>
</comment>
<feature type="domain" description="DUF7674" evidence="1">
    <location>
        <begin position="34"/>
        <end position="118"/>
    </location>
</feature>
<evidence type="ECO:0000313" key="2">
    <source>
        <dbReference type="EMBL" id="GAA4783820.1"/>
    </source>
</evidence>
<evidence type="ECO:0000259" key="1">
    <source>
        <dbReference type="Pfam" id="PF24722"/>
    </source>
</evidence>
<sequence length="125" mass="13511">MENEDVPINEENGRRVADAVAATSSTAAQMVRQHEAEHGEVLPTILLDEVGGWFVASHGADTDAIRAVDAVNELHQHGDDDIQTIVITGFLEAMPHVGHADRGVVELLPTPLRAELRRMEDGSTV</sequence>
<name>A0ABP9AN79_9PSEU</name>
<dbReference type="RefSeq" id="WP_345412890.1">
    <property type="nucleotide sequence ID" value="NZ_BAABHO010000010.1"/>
</dbReference>
<accession>A0ABP9AN79</accession>
<gene>
    <name evidence="2" type="ORF">GCM10023200_16670</name>
</gene>
<evidence type="ECO:0000313" key="3">
    <source>
        <dbReference type="Proteomes" id="UP001500928"/>
    </source>
</evidence>
<reference evidence="3" key="1">
    <citation type="journal article" date="2019" name="Int. J. Syst. Evol. Microbiol.">
        <title>The Global Catalogue of Microorganisms (GCM) 10K type strain sequencing project: providing services to taxonomists for standard genome sequencing and annotation.</title>
        <authorList>
            <consortium name="The Broad Institute Genomics Platform"/>
            <consortium name="The Broad Institute Genome Sequencing Center for Infectious Disease"/>
            <person name="Wu L."/>
            <person name="Ma J."/>
        </authorList>
    </citation>
    <scope>NUCLEOTIDE SEQUENCE [LARGE SCALE GENOMIC DNA]</scope>
    <source>
        <strain evidence="3">JCM 17979</strain>
    </source>
</reference>
<organism evidence="2 3">
    <name type="scientific">Actinomycetospora chlora</name>
    <dbReference type="NCBI Taxonomy" id="663608"/>
    <lineage>
        <taxon>Bacteria</taxon>
        <taxon>Bacillati</taxon>
        <taxon>Actinomycetota</taxon>
        <taxon>Actinomycetes</taxon>
        <taxon>Pseudonocardiales</taxon>
        <taxon>Pseudonocardiaceae</taxon>
        <taxon>Actinomycetospora</taxon>
    </lineage>
</organism>
<keyword evidence="3" id="KW-1185">Reference proteome</keyword>
<dbReference type="InterPro" id="IPR056091">
    <property type="entry name" value="DUF7674"/>
</dbReference>
<dbReference type="Proteomes" id="UP001500928">
    <property type="component" value="Unassembled WGS sequence"/>
</dbReference>
<protein>
    <recommendedName>
        <fullName evidence="1">DUF7674 domain-containing protein</fullName>
    </recommendedName>
</protein>
<dbReference type="Pfam" id="PF24722">
    <property type="entry name" value="DUF7674"/>
    <property type="match status" value="1"/>
</dbReference>
<dbReference type="EMBL" id="BAABHO010000010">
    <property type="protein sequence ID" value="GAA4783820.1"/>
    <property type="molecule type" value="Genomic_DNA"/>
</dbReference>
<proteinExistence type="predicted"/>